<dbReference type="InterPro" id="IPR048469">
    <property type="entry name" value="YchJ-like_M"/>
</dbReference>
<organism evidence="2 3">
    <name type="scientific">Thiomicrorhabdus immobilis</name>
    <dbReference type="NCBI Taxonomy" id="2791037"/>
    <lineage>
        <taxon>Bacteria</taxon>
        <taxon>Pseudomonadati</taxon>
        <taxon>Pseudomonadota</taxon>
        <taxon>Gammaproteobacteria</taxon>
        <taxon>Thiotrichales</taxon>
        <taxon>Piscirickettsiaceae</taxon>
        <taxon>Thiomicrorhabdus</taxon>
    </lineage>
</organism>
<dbReference type="SUPFAM" id="SSF54427">
    <property type="entry name" value="NTF2-like"/>
    <property type="match status" value="1"/>
</dbReference>
<gene>
    <name evidence="2" type="ORF">THMIRHAM_11500</name>
</gene>
<keyword evidence="3" id="KW-1185">Reference proteome</keyword>
<proteinExistence type="predicted"/>
<dbReference type="EMBL" id="AP024202">
    <property type="protein sequence ID" value="BCN93365.1"/>
    <property type="molecule type" value="Genomic_DNA"/>
</dbReference>
<evidence type="ECO:0000313" key="3">
    <source>
        <dbReference type="Proteomes" id="UP001054820"/>
    </source>
</evidence>
<sequence>MPFHHGIAKPETAEQLMRSRFSAFELLLEEYLMDSWDKVTRPGHIDFTPGLHWTKLVINGRKQGRKKDQQGWVTFVAYYQLGSEQGHLHEKSFFTRNEQGEWQYVDGEIKN</sequence>
<feature type="domain" description="YchJ-like middle NTF2-like" evidence="1">
    <location>
        <begin position="12"/>
        <end position="107"/>
    </location>
</feature>
<evidence type="ECO:0000259" key="1">
    <source>
        <dbReference type="Pfam" id="PF17775"/>
    </source>
</evidence>
<dbReference type="InterPro" id="IPR032710">
    <property type="entry name" value="NTF2-like_dom_sf"/>
</dbReference>
<accession>A0ABN6CWI0</accession>
<protein>
    <submittedName>
        <fullName evidence="2">UPF0225 protein</fullName>
    </submittedName>
</protein>
<dbReference type="Pfam" id="PF17775">
    <property type="entry name" value="YchJ_M-like"/>
    <property type="match status" value="1"/>
</dbReference>
<dbReference type="Proteomes" id="UP001054820">
    <property type="component" value="Chromosome"/>
</dbReference>
<name>A0ABN6CWI0_9GAMM</name>
<dbReference type="Gene3D" id="3.10.450.50">
    <property type="match status" value="1"/>
</dbReference>
<evidence type="ECO:0000313" key="2">
    <source>
        <dbReference type="EMBL" id="BCN93365.1"/>
    </source>
</evidence>
<reference evidence="2" key="1">
    <citation type="journal article" date="2022" name="Arch. Microbiol.">
        <title>Thiomicrorhabdus immobilis sp. nov., a mesophilic sulfur-oxidizing bacterium isolated from sediment of a brackish lake in northern Japan.</title>
        <authorList>
            <person name="Kojima H."/>
            <person name="Mochizuki J."/>
            <person name="Kanda M."/>
            <person name="Watanabe T."/>
            <person name="Fukui M."/>
        </authorList>
    </citation>
    <scope>NUCLEOTIDE SEQUENCE</scope>
    <source>
        <strain evidence="2">Am19</strain>
    </source>
</reference>